<protein>
    <submittedName>
        <fullName evidence="3">Glycosyltransferase family 4 protein</fullName>
    </submittedName>
</protein>
<dbReference type="AlphaFoldDB" id="A0AA41YN85"/>
<dbReference type="Proteomes" id="UP001165679">
    <property type="component" value="Unassembled WGS sequence"/>
</dbReference>
<name>A0AA41YN85_9PROT</name>
<dbReference type="GO" id="GO:0016757">
    <property type="term" value="F:glycosyltransferase activity"/>
    <property type="evidence" value="ECO:0007669"/>
    <property type="project" value="InterPro"/>
</dbReference>
<dbReference type="PANTHER" id="PTHR46401">
    <property type="entry name" value="GLYCOSYLTRANSFERASE WBBK-RELATED"/>
    <property type="match status" value="1"/>
</dbReference>
<reference evidence="3" key="2">
    <citation type="submission" date="2022-10" db="EMBL/GenBank/DDBJ databases">
        <authorList>
            <person name="Trinh H.N."/>
        </authorList>
    </citation>
    <scope>NUCLEOTIDE SEQUENCE</scope>
    <source>
        <strain evidence="3">RN2-1</strain>
    </source>
</reference>
<evidence type="ECO:0000259" key="2">
    <source>
        <dbReference type="Pfam" id="PF00534"/>
    </source>
</evidence>
<reference evidence="3" key="1">
    <citation type="submission" date="2022-09" db="EMBL/GenBank/DDBJ databases">
        <title>Rhodovastum sp. nov. RN2-1 isolated from soil in Seongnam, South Korea.</title>
        <authorList>
            <person name="Le N.T."/>
        </authorList>
    </citation>
    <scope>NUCLEOTIDE SEQUENCE</scope>
    <source>
        <strain evidence="3">RN2-1</strain>
    </source>
</reference>
<evidence type="ECO:0000313" key="3">
    <source>
        <dbReference type="EMBL" id="MCW3475477.1"/>
    </source>
</evidence>
<proteinExistence type="predicted"/>
<keyword evidence="4" id="KW-1185">Reference proteome</keyword>
<dbReference type="SUPFAM" id="SSF53756">
    <property type="entry name" value="UDP-Glycosyltransferase/glycogen phosphorylase"/>
    <property type="match status" value="1"/>
</dbReference>
<organism evidence="3 4">
    <name type="scientific">Limobrevibacterium gyesilva</name>
    <dbReference type="NCBI Taxonomy" id="2991712"/>
    <lineage>
        <taxon>Bacteria</taxon>
        <taxon>Pseudomonadati</taxon>
        <taxon>Pseudomonadota</taxon>
        <taxon>Alphaproteobacteria</taxon>
        <taxon>Acetobacterales</taxon>
        <taxon>Acetobacteraceae</taxon>
        <taxon>Limobrevibacterium</taxon>
    </lineage>
</organism>
<accession>A0AA41YN85</accession>
<evidence type="ECO:0000256" key="1">
    <source>
        <dbReference type="ARBA" id="ARBA00022679"/>
    </source>
</evidence>
<sequence length="357" mass="38049">MSRAVYVNGRFAGQTLTGVQRFATEITRGLRRVWPTDRPPPVLLVPRAAGGADWPGIRHAGPFGGQLWEQAVLPRHATGGILVNLGNTAPLLAERQIVVIHDAGVFATPEAYSWYFRTWYALLQRKLARGQARVATVSAFARGEIGHALGIDAASVELLAEGADHMLRVAPEPDVLARYGLWPRRYVLVVGSLAAHKNLDALQATARMLAERGLDLVVAGGFEPAVFAAVRTRLPQPARYVGRVSDGALRALYAQAACFVFPSRYEGFGLPAVEAMACGCPVVAARAAALPEVCGDAALYCDPASPHDIARVVAALLDDPGLADALRARGAARAAAMTWDRAATELLAAIRRLEAAQ</sequence>
<gene>
    <name evidence="3" type="ORF">OL599_12910</name>
</gene>
<dbReference type="PANTHER" id="PTHR46401:SF2">
    <property type="entry name" value="GLYCOSYLTRANSFERASE WBBK-RELATED"/>
    <property type="match status" value="1"/>
</dbReference>
<dbReference type="GO" id="GO:0009103">
    <property type="term" value="P:lipopolysaccharide biosynthetic process"/>
    <property type="evidence" value="ECO:0007669"/>
    <property type="project" value="TreeGrafter"/>
</dbReference>
<dbReference type="CDD" id="cd03809">
    <property type="entry name" value="GT4_MtfB-like"/>
    <property type="match status" value="1"/>
</dbReference>
<evidence type="ECO:0000313" key="4">
    <source>
        <dbReference type="Proteomes" id="UP001165679"/>
    </source>
</evidence>
<dbReference type="Pfam" id="PF00534">
    <property type="entry name" value="Glycos_transf_1"/>
    <property type="match status" value="1"/>
</dbReference>
<keyword evidence="1" id="KW-0808">Transferase</keyword>
<feature type="domain" description="Glycosyl transferase family 1" evidence="2">
    <location>
        <begin position="185"/>
        <end position="330"/>
    </location>
</feature>
<dbReference type="RefSeq" id="WP_264714193.1">
    <property type="nucleotide sequence ID" value="NZ_JAPDNT010000009.1"/>
</dbReference>
<dbReference type="Gene3D" id="3.40.50.2000">
    <property type="entry name" value="Glycogen Phosphorylase B"/>
    <property type="match status" value="2"/>
</dbReference>
<dbReference type="EMBL" id="JAPDNT010000009">
    <property type="protein sequence ID" value="MCW3475477.1"/>
    <property type="molecule type" value="Genomic_DNA"/>
</dbReference>
<dbReference type="InterPro" id="IPR001296">
    <property type="entry name" value="Glyco_trans_1"/>
</dbReference>
<comment type="caution">
    <text evidence="3">The sequence shown here is derived from an EMBL/GenBank/DDBJ whole genome shotgun (WGS) entry which is preliminary data.</text>
</comment>